<dbReference type="AlphaFoldDB" id="A0A0A8Z663"/>
<evidence type="ECO:0000256" key="1">
    <source>
        <dbReference type="SAM" id="Phobius"/>
    </source>
</evidence>
<protein>
    <submittedName>
        <fullName evidence="2">Uncharacterized protein</fullName>
    </submittedName>
</protein>
<accession>A0A0A8Z663</accession>
<sequence length="35" mass="3767">MHYLVECYVSAAAVSIVSSCLLACLSRMLAYLLDG</sequence>
<organism evidence="2">
    <name type="scientific">Arundo donax</name>
    <name type="common">Giant reed</name>
    <name type="synonym">Donax arundinaceus</name>
    <dbReference type="NCBI Taxonomy" id="35708"/>
    <lineage>
        <taxon>Eukaryota</taxon>
        <taxon>Viridiplantae</taxon>
        <taxon>Streptophyta</taxon>
        <taxon>Embryophyta</taxon>
        <taxon>Tracheophyta</taxon>
        <taxon>Spermatophyta</taxon>
        <taxon>Magnoliopsida</taxon>
        <taxon>Liliopsida</taxon>
        <taxon>Poales</taxon>
        <taxon>Poaceae</taxon>
        <taxon>PACMAD clade</taxon>
        <taxon>Arundinoideae</taxon>
        <taxon>Arundineae</taxon>
        <taxon>Arundo</taxon>
    </lineage>
</organism>
<keyword evidence="1" id="KW-0812">Transmembrane</keyword>
<dbReference type="EMBL" id="GBRH01264762">
    <property type="protein sequence ID" value="JAD33133.1"/>
    <property type="molecule type" value="Transcribed_RNA"/>
</dbReference>
<keyword evidence="1" id="KW-1133">Transmembrane helix</keyword>
<name>A0A0A8Z663_ARUDO</name>
<feature type="transmembrane region" description="Helical" evidence="1">
    <location>
        <begin position="12"/>
        <end position="33"/>
    </location>
</feature>
<reference evidence="2" key="1">
    <citation type="submission" date="2014-09" db="EMBL/GenBank/DDBJ databases">
        <authorList>
            <person name="Magalhaes I.L.F."/>
            <person name="Oliveira U."/>
            <person name="Santos F.R."/>
            <person name="Vidigal T.H.D.A."/>
            <person name="Brescovit A.D."/>
            <person name="Santos A.J."/>
        </authorList>
    </citation>
    <scope>NUCLEOTIDE SEQUENCE</scope>
    <source>
        <tissue evidence="2">Shoot tissue taken approximately 20 cm above the soil surface</tissue>
    </source>
</reference>
<evidence type="ECO:0000313" key="2">
    <source>
        <dbReference type="EMBL" id="JAD33133.1"/>
    </source>
</evidence>
<reference evidence="2" key="2">
    <citation type="journal article" date="2015" name="Data Brief">
        <title>Shoot transcriptome of the giant reed, Arundo donax.</title>
        <authorList>
            <person name="Barrero R.A."/>
            <person name="Guerrero F.D."/>
            <person name="Moolhuijzen P."/>
            <person name="Goolsby J.A."/>
            <person name="Tidwell J."/>
            <person name="Bellgard S.E."/>
            <person name="Bellgard M.I."/>
        </authorList>
    </citation>
    <scope>NUCLEOTIDE SEQUENCE</scope>
    <source>
        <tissue evidence="2">Shoot tissue taken approximately 20 cm above the soil surface</tissue>
    </source>
</reference>
<keyword evidence="1" id="KW-0472">Membrane</keyword>
<proteinExistence type="predicted"/>